<accession>A0A6B0R1I9</accession>
<evidence type="ECO:0000313" key="3">
    <source>
        <dbReference type="Proteomes" id="UP000322234"/>
    </source>
</evidence>
<proteinExistence type="predicted"/>
<sequence length="106" mass="11303">MAAWAPGHAPEPDDGEGEAGPLVGEPEAPLVLFSLHSFPVIERVVLRSVMGQPLFSFSENGDRRAVGLACQGHRIGVQSHAPHSRTLTIIRGGRAKQKGKMQSLLS</sequence>
<evidence type="ECO:0000313" key="2">
    <source>
        <dbReference type="EMBL" id="MXQ82811.1"/>
    </source>
</evidence>
<feature type="region of interest" description="Disordered" evidence="1">
    <location>
        <begin position="1"/>
        <end position="23"/>
    </location>
</feature>
<keyword evidence="3" id="KW-1185">Reference proteome</keyword>
<protein>
    <submittedName>
        <fullName evidence="2">Uncharacterized protein</fullName>
    </submittedName>
</protein>
<dbReference type="Proteomes" id="UP000322234">
    <property type="component" value="Unassembled WGS sequence"/>
</dbReference>
<comment type="caution">
    <text evidence="2">The sequence shown here is derived from an EMBL/GenBank/DDBJ whole genome shotgun (WGS) entry which is preliminary data.</text>
</comment>
<dbReference type="AlphaFoldDB" id="A0A6B0R1I9"/>
<organism evidence="2 3">
    <name type="scientific">Bos mutus</name>
    <name type="common">wild yak</name>
    <dbReference type="NCBI Taxonomy" id="72004"/>
    <lineage>
        <taxon>Eukaryota</taxon>
        <taxon>Metazoa</taxon>
        <taxon>Chordata</taxon>
        <taxon>Craniata</taxon>
        <taxon>Vertebrata</taxon>
        <taxon>Euteleostomi</taxon>
        <taxon>Mammalia</taxon>
        <taxon>Eutheria</taxon>
        <taxon>Laurasiatheria</taxon>
        <taxon>Artiodactyla</taxon>
        <taxon>Ruminantia</taxon>
        <taxon>Pecora</taxon>
        <taxon>Bovidae</taxon>
        <taxon>Bovinae</taxon>
        <taxon>Bos</taxon>
    </lineage>
</organism>
<reference evidence="2" key="1">
    <citation type="submission" date="2019-10" db="EMBL/GenBank/DDBJ databases">
        <title>The sequence and de novo assembly of the wild yak genome.</title>
        <authorList>
            <person name="Liu Y."/>
        </authorList>
    </citation>
    <scope>NUCLEOTIDE SEQUENCE [LARGE SCALE GENOMIC DNA]</scope>
    <source>
        <strain evidence="2">WY2019</strain>
    </source>
</reference>
<gene>
    <name evidence="2" type="ORF">E5288_WYG022789</name>
</gene>
<evidence type="ECO:0000256" key="1">
    <source>
        <dbReference type="SAM" id="MobiDB-lite"/>
    </source>
</evidence>
<dbReference type="EMBL" id="VBQZ03000014">
    <property type="protein sequence ID" value="MXQ82811.1"/>
    <property type="molecule type" value="Genomic_DNA"/>
</dbReference>
<name>A0A6B0R1I9_9CETA</name>